<evidence type="ECO:0000313" key="5">
    <source>
        <dbReference type="Proteomes" id="UP000692954"/>
    </source>
</evidence>
<dbReference type="SMART" id="SM00176">
    <property type="entry name" value="RAN"/>
    <property type="match status" value="1"/>
</dbReference>
<accession>A0A8S1NIN1</accession>
<evidence type="ECO:0000313" key="4">
    <source>
        <dbReference type="EMBL" id="CAD8089273.1"/>
    </source>
</evidence>
<feature type="transmembrane region" description="Helical" evidence="3">
    <location>
        <begin position="260"/>
        <end position="277"/>
    </location>
</feature>
<dbReference type="AlphaFoldDB" id="A0A8S1NIN1"/>
<dbReference type="InterPro" id="IPR001806">
    <property type="entry name" value="Small_GTPase"/>
</dbReference>
<evidence type="ECO:0000256" key="2">
    <source>
        <dbReference type="SAM" id="MobiDB-lite"/>
    </source>
</evidence>
<comment type="caution">
    <text evidence="4">The sequence shown here is derived from an EMBL/GenBank/DDBJ whole genome shotgun (WGS) entry which is preliminary data.</text>
</comment>
<feature type="compositionally biased region" description="Polar residues" evidence="2">
    <location>
        <begin position="227"/>
        <end position="239"/>
    </location>
</feature>
<dbReference type="NCBIfam" id="TIGR00231">
    <property type="entry name" value="small_GTP"/>
    <property type="match status" value="1"/>
</dbReference>
<dbReference type="InterPro" id="IPR005225">
    <property type="entry name" value="Small_GTP-bd"/>
</dbReference>
<dbReference type="SMART" id="SM00175">
    <property type="entry name" value="RAB"/>
    <property type="match status" value="1"/>
</dbReference>
<organism evidence="4 5">
    <name type="scientific">Paramecium sonneborni</name>
    <dbReference type="NCBI Taxonomy" id="65129"/>
    <lineage>
        <taxon>Eukaryota</taxon>
        <taxon>Sar</taxon>
        <taxon>Alveolata</taxon>
        <taxon>Ciliophora</taxon>
        <taxon>Intramacronucleata</taxon>
        <taxon>Oligohymenophorea</taxon>
        <taxon>Peniculida</taxon>
        <taxon>Parameciidae</taxon>
        <taxon>Paramecium</taxon>
    </lineage>
</organism>
<reference evidence="4" key="1">
    <citation type="submission" date="2021-01" db="EMBL/GenBank/DDBJ databases">
        <authorList>
            <consortium name="Genoscope - CEA"/>
            <person name="William W."/>
        </authorList>
    </citation>
    <scope>NUCLEOTIDE SEQUENCE</scope>
</reference>
<dbReference type="InterPro" id="IPR050209">
    <property type="entry name" value="Rab_GTPases_membrane_traffic"/>
</dbReference>
<dbReference type="OrthoDB" id="298927at2759"/>
<dbReference type="PANTHER" id="PTHR47979">
    <property type="entry name" value="DRAB11-RELATED"/>
    <property type="match status" value="1"/>
</dbReference>
<dbReference type="SMART" id="SM00174">
    <property type="entry name" value="RHO"/>
    <property type="match status" value="1"/>
</dbReference>
<comment type="similarity">
    <text evidence="1">Belongs to the small GTPase superfamily. Rab family.</text>
</comment>
<sequence length="281" mass="32445">MNFEDYQYLFKFVLIGDTGVGKSCFLSQYIKGKFIQEYDPTIGLEFESKSIEFNDGIVVQNQLWDTSGSSQFMAIQKTFCQNAAGAIIFYKIDSQNSFKSLENWISILKQVSSDQIQIIIVATHKDLENQRQVQTQQGRNLADSLDAKFYEISNHDKDQIDGIINSLSYNVLRLINTNKINPLNTQYGIKMSRQQEQQYASQQDNADDNFIQQQSSPNRRGSDSKIEQNSFSSNKVTASPQRPQQEKEQKEQNQQQNKPSFQLLYILLPIIIAYWLYQILL</sequence>
<feature type="compositionally biased region" description="Low complexity" evidence="2">
    <location>
        <begin position="194"/>
        <end position="203"/>
    </location>
</feature>
<dbReference type="EMBL" id="CAJJDN010000054">
    <property type="protein sequence ID" value="CAD8089273.1"/>
    <property type="molecule type" value="Genomic_DNA"/>
</dbReference>
<dbReference type="Pfam" id="PF00071">
    <property type="entry name" value="Ras"/>
    <property type="match status" value="1"/>
</dbReference>
<evidence type="ECO:0000256" key="3">
    <source>
        <dbReference type="SAM" id="Phobius"/>
    </source>
</evidence>
<dbReference type="Proteomes" id="UP000692954">
    <property type="component" value="Unassembled WGS sequence"/>
</dbReference>
<name>A0A8S1NIN1_9CILI</name>
<dbReference type="SMART" id="SM00173">
    <property type="entry name" value="RAS"/>
    <property type="match status" value="1"/>
</dbReference>
<evidence type="ECO:0000256" key="1">
    <source>
        <dbReference type="ARBA" id="ARBA00006270"/>
    </source>
</evidence>
<feature type="compositionally biased region" description="Polar residues" evidence="2">
    <location>
        <begin position="210"/>
        <end position="219"/>
    </location>
</feature>
<dbReference type="PROSITE" id="PS51421">
    <property type="entry name" value="RAS"/>
    <property type="match status" value="1"/>
</dbReference>
<feature type="region of interest" description="Disordered" evidence="2">
    <location>
        <begin position="194"/>
        <end position="255"/>
    </location>
</feature>
<gene>
    <name evidence="4" type="ORF">PSON_ATCC_30995.1.T0540032</name>
</gene>
<keyword evidence="3" id="KW-0812">Transmembrane</keyword>
<keyword evidence="3" id="KW-0472">Membrane</keyword>
<dbReference type="PROSITE" id="PS51419">
    <property type="entry name" value="RAB"/>
    <property type="match status" value="1"/>
</dbReference>
<protein>
    <submittedName>
        <fullName evidence="4">Uncharacterized protein</fullName>
    </submittedName>
</protein>
<keyword evidence="3" id="KW-1133">Transmembrane helix</keyword>
<dbReference type="GO" id="GO:0005525">
    <property type="term" value="F:GTP binding"/>
    <property type="evidence" value="ECO:0007669"/>
    <property type="project" value="InterPro"/>
</dbReference>
<dbReference type="FunFam" id="3.40.50.300:FF:001447">
    <property type="entry name" value="Ras-related protein Rab-1B"/>
    <property type="match status" value="1"/>
</dbReference>
<proteinExistence type="inferred from homology"/>
<dbReference type="GO" id="GO:0003924">
    <property type="term" value="F:GTPase activity"/>
    <property type="evidence" value="ECO:0007669"/>
    <property type="project" value="InterPro"/>
</dbReference>
<keyword evidence="5" id="KW-1185">Reference proteome</keyword>
<dbReference type="CDD" id="cd00154">
    <property type="entry name" value="Rab"/>
    <property type="match status" value="1"/>
</dbReference>